<dbReference type="PROSITE" id="PS50206">
    <property type="entry name" value="RHODANESE_3"/>
    <property type="match status" value="2"/>
</dbReference>
<dbReference type="SMART" id="SM00450">
    <property type="entry name" value="RHOD"/>
    <property type="match status" value="2"/>
</dbReference>
<evidence type="ECO:0000256" key="1">
    <source>
        <dbReference type="ARBA" id="ARBA00022679"/>
    </source>
</evidence>
<sequence length="285" mass="29443">MDPLVSTDWLAARLEEPRLRVVDCRFALGDPAAGRRAYAAGHIPGAAFLDLDADLSDPPGAPGPAGTGPLGGRHPLPALERFAAAARRAGIGSGTTVVAYDDAMSGGAARLWWLLRHCGFDDVAVLDGGIAAWSGALHAGEEPTPPPGDFAPDPAHLRDDVVTAEQLVRDRALPPAERGFLVLDARAPERFRGEQEPVDPVAGHIPGARSVPLAAAFPPPAEVLGERDRTLVASCGSGVTACALLLGLAAAGREDAKLYAGSWSDWVARDLPIETGPGSTDETAG</sequence>
<dbReference type="InterPro" id="IPR001307">
    <property type="entry name" value="Thiosulphate_STrfase_CS"/>
</dbReference>
<feature type="domain" description="Rhodanese" evidence="3">
    <location>
        <begin position="176"/>
        <end position="275"/>
    </location>
</feature>
<keyword evidence="5" id="KW-1185">Reference proteome</keyword>
<dbReference type="InterPro" id="IPR045078">
    <property type="entry name" value="TST/MPST-like"/>
</dbReference>
<dbReference type="AlphaFoldDB" id="D3F7Z3"/>
<dbReference type="PROSITE" id="PS00380">
    <property type="entry name" value="RHODANESE_1"/>
    <property type="match status" value="1"/>
</dbReference>
<dbReference type="OrthoDB" id="9770030at2"/>
<evidence type="ECO:0000256" key="2">
    <source>
        <dbReference type="ARBA" id="ARBA00022737"/>
    </source>
</evidence>
<gene>
    <name evidence="4" type="ordered locus">Cwoe_4474</name>
</gene>
<dbReference type="RefSeq" id="WP_012935938.1">
    <property type="nucleotide sequence ID" value="NC_013739.1"/>
</dbReference>
<reference evidence="5" key="2">
    <citation type="submission" date="2010-01" db="EMBL/GenBank/DDBJ databases">
        <title>The complete genome of Conexibacter woesei DSM 14684.</title>
        <authorList>
            <consortium name="US DOE Joint Genome Institute (JGI-PGF)"/>
            <person name="Lucas S."/>
            <person name="Copeland A."/>
            <person name="Lapidus A."/>
            <person name="Glavina del Rio T."/>
            <person name="Dalin E."/>
            <person name="Tice H."/>
            <person name="Bruce D."/>
            <person name="Goodwin L."/>
            <person name="Pitluck S."/>
            <person name="Kyrpides N."/>
            <person name="Mavromatis K."/>
            <person name="Ivanova N."/>
            <person name="Mikhailova N."/>
            <person name="Chertkov O."/>
            <person name="Brettin T."/>
            <person name="Detter J.C."/>
            <person name="Han C."/>
            <person name="Larimer F."/>
            <person name="Land M."/>
            <person name="Hauser L."/>
            <person name="Markowitz V."/>
            <person name="Cheng J.-F."/>
            <person name="Hugenholtz P."/>
            <person name="Woyke T."/>
            <person name="Wu D."/>
            <person name="Pukall R."/>
            <person name="Steenblock K."/>
            <person name="Schneider S."/>
            <person name="Klenk H.-P."/>
            <person name="Eisen J.A."/>
        </authorList>
    </citation>
    <scope>NUCLEOTIDE SEQUENCE [LARGE SCALE GENOMIC DNA]</scope>
    <source>
        <strain evidence="5">DSM 14684 / CIP 108061 / JCM 11494 / NBRC 100937 / ID131577</strain>
    </source>
</reference>
<organism evidence="4 5">
    <name type="scientific">Conexibacter woesei (strain DSM 14684 / CCUG 47730 / CIP 108061 / JCM 11494 / NBRC 100937 / ID131577)</name>
    <dbReference type="NCBI Taxonomy" id="469383"/>
    <lineage>
        <taxon>Bacteria</taxon>
        <taxon>Bacillati</taxon>
        <taxon>Actinomycetota</taxon>
        <taxon>Thermoleophilia</taxon>
        <taxon>Solirubrobacterales</taxon>
        <taxon>Conexibacteraceae</taxon>
        <taxon>Conexibacter</taxon>
    </lineage>
</organism>
<dbReference type="CDD" id="cd01448">
    <property type="entry name" value="TST_Repeat_1"/>
    <property type="match status" value="1"/>
</dbReference>
<feature type="domain" description="Rhodanese" evidence="3">
    <location>
        <begin position="15"/>
        <end position="142"/>
    </location>
</feature>
<dbReference type="PANTHER" id="PTHR11364">
    <property type="entry name" value="THIOSULFATE SULFERTANSFERASE"/>
    <property type="match status" value="1"/>
</dbReference>
<proteinExistence type="predicted"/>
<dbReference type="Gene3D" id="3.40.250.10">
    <property type="entry name" value="Rhodanese-like domain"/>
    <property type="match status" value="2"/>
</dbReference>
<evidence type="ECO:0000259" key="3">
    <source>
        <dbReference type="PROSITE" id="PS50206"/>
    </source>
</evidence>
<dbReference type="HOGENOM" id="CLU_031618_0_0_11"/>
<dbReference type="Proteomes" id="UP000008229">
    <property type="component" value="Chromosome"/>
</dbReference>
<keyword evidence="1" id="KW-0808">Transferase</keyword>
<dbReference type="EMBL" id="CP001854">
    <property type="protein sequence ID" value="ADB52887.1"/>
    <property type="molecule type" value="Genomic_DNA"/>
</dbReference>
<dbReference type="STRING" id="469383.Cwoe_4474"/>
<accession>D3F7Z3</accession>
<evidence type="ECO:0000313" key="4">
    <source>
        <dbReference type="EMBL" id="ADB52887.1"/>
    </source>
</evidence>
<dbReference type="SUPFAM" id="SSF52821">
    <property type="entry name" value="Rhodanese/Cell cycle control phosphatase"/>
    <property type="match status" value="2"/>
</dbReference>
<evidence type="ECO:0000313" key="5">
    <source>
        <dbReference type="Proteomes" id="UP000008229"/>
    </source>
</evidence>
<dbReference type="InterPro" id="IPR036873">
    <property type="entry name" value="Rhodanese-like_dom_sf"/>
</dbReference>
<dbReference type="eggNOG" id="COG2897">
    <property type="taxonomic scope" value="Bacteria"/>
</dbReference>
<protein>
    <submittedName>
        <fullName evidence="4">Rhodanese domain protein</fullName>
    </submittedName>
</protein>
<keyword evidence="2" id="KW-0677">Repeat</keyword>
<dbReference type="KEGG" id="cwo:Cwoe_4474"/>
<name>D3F7Z3_CONWI</name>
<dbReference type="InterPro" id="IPR001763">
    <property type="entry name" value="Rhodanese-like_dom"/>
</dbReference>
<dbReference type="GO" id="GO:0004792">
    <property type="term" value="F:thiosulfate-cyanide sulfurtransferase activity"/>
    <property type="evidence" value="ECO:0007669"/>
    <property type="project" value="InterPro"/>
</dbReference>
<dbReference type="Pfam" id="PF00581">
    <property type="entry name" value="Rhodanese"/>
    <property type="match status" value="2"/>
</dbReference>
<dbReference type="PANTHER" id="PTHR11364:SF27">
    <property type="entry name" value="SULFURTRANSFERASE"/>
    <property type="match status" value="1"/>
</dbReference>
<reference evidence="4 5" key="1">
    <citation type="journal article" date="2010" name="Stand. Genomic Sci.">
        <title>Complete genome sequence of Conexibacter woesei type strain (ID131577).</title>
        <authorList>
            <person name="Pukall R."/>
            <person name="Lapidus A."/>
            <person name="Glavina Del Rio T."/>
            <person name="Copeland A."/>
            <person name="Tice H."/>
            <person name="Cheng J.-F."/>
            <person name="Lucas S."/>
            <person name="Chen F."/>
            <person name="Nolan M."/>
            <person name="Bruce D."/>
            <person name="Goodwin L."/>
            <person name="Pitluck S."/>
            <person name="Mavromatis K."/>
            <person name="Ivanova N."/>
            <person name="Ovchinnikova G."/>
            <person name="Pati A."/>
            <person name="Chen A."/>
            <person name="Palaniappan K."/>
            <person name="Land M."/>
            <person name="Hauser L."/>
            <person name="Chang Y.-J."/>
            <person name="Jeffries C.D."/>
            <person name="Chain P."/>
            <person name="Meincke L."/>
            <person name="Sims D."/>
            <person name="Brettin T."/>
            <person name="Detter J.C."/>
            <person name="Rohde M."/>
            <person name="Goeker M."/>
            <person name="Bristow J."/>
            <person name="Eisen J.A."/>
            <person name="Markowitz V."/>
            <person name="Kyrpides N.C."/>
            <person name="Klenk H.-P."/>
            <person name="Hugenholtz P."/>
        </authorList>
    </citation>
    <scope>NUCLEOTIDE SEQUENCE [LARGE SCALE GENOMIC DNA]</scope>
    <source>
        <strain evidence="5">DSM 14684 / CIP 108061 / JCM 11494 / NBRC 100937 / ID131577</strain>
    </source>
</reference>